<evidence type="ECO:0000259" key="5">
    <source>
        <dbReference type="Pfam" id="PF00931"/>
    </source>
</evidence>
<name>A0A151QWV6_CAJCA</name>
<evidence type="ECO:0000313" key="8">
    <source>
        <dbReference type="EMBL" id="KYP34733.1"/>
    </source>
</evidence>
<feature type="domain" description="NB-ARC" evidence="5">
    <location>
        <begin position="243"/>
        <end position="309"/>
    </location>
</feature>
<dbReference type="AlphaFoldDB" id="A0A151QWV6"/>
<feature type="domain" description="Disease resistance protein winged helix" evidence="7">
    <location>
        <begin position="389"/>
        <end position="438"/>
    </location>
</feature>
<dbReference type="SUPFAM" id="SSF52540">
    <property type="entry name" value="P-loop containing nucleoside triphosphate hydrolases"/>
    <property type="match status" value="1"/>
</dbReference>
<dbReference type="Gene3D" id="3.40.50.300">
    <property type="entry name" value="P-loop containing nucleotide triphosphate hydrolases"/>
    <property type="match status" value="1"/>
</dbReference>
<dbReference type="STRING" id="3821.A0A151QWV6"/>
<dbReference type="GO" id="GO:0043531">
    <property type="term" value="F:ADP binding"/>
    <property type="evidence" value="ECO:0007669"/>
    <property type="project" value="InterPro"/>
</dbReference>
<dbReference type="Proteomes" id="UP000075243">
    <property type="component" value="Unassembled WGS sequence"/>
</dbReference>
<dbReference type="OMA" id="ARMEYIN"/>
<evidence type="ECO:0000256" key="3">
    <source>
        <dbReference type="ARBA" id="ARBA00022821"/>
    </source>
</evidence>
<dbReference type="InterPro" id="IPR027417">
    <property type="entry name" value="P-loop_NTPase"/>
</dbReference>
<evidence type="ECO:0000259" key="7">
    <source>
        <dbReference type="Pfam" id="PF23559"/>
    </source>
</evidence>
<sequence length="439" mass="49756">MAATLVGGALLSAFLQVAFDRLASRQVLYFFREKKLDENLLKKLKRKLRSIHAFADDAELQQFRDQHVRAWLVDVKEVVFEAEDLLDEIYELSKCQVEAESQAQSIDDKVWNFNFSISPISLLNNENEIETRMTQVLDDLDELANEGTHLGLKKASGAGFGSVKGSIVLQKSPSTSLLSESVIYGRNDDKENIISWLTSNTDNKLSVLTIVGMGGLGKTTLVQHVYNDPRIGGYFNLKAWVYDVWNENRLKWEEVQKSLLLGAQGSRILVTARSTKVASAMRSEIHFLKQLQEDHSWQLFAEHAFSNDSSPPTPDYKEIGTKIVGKCGGLPLALKTIASLLQNKSVLEWKNILQSEIWDLEQSDIIPALALSYHHLPSHLKRCFAYCAIFPKDHKFDKDSLIQLWMAQNFLQCCQHSASPEEVGEQYFNDLLSRSFFQH</sequence>
<feature type="chain" id="PRO_5007587577" evidence="4">
    <location>
        <begin position="21"/>
        <end position="439"/>
    </location>
</feature>
<dbReference type="InterPro" id="IPR041118">
    <property type="entry name" value="Rx_N"/>
</dbReference>
<dbReference type="InterPro" id="IPR042197">
    <property type="entry name" value="Apaf_helical"/>
</dbReference>
<dbReference type="InterPro" id="IPR044974">
    <property type="entry name" value="Disease_R_plants"/>
</dbReference>
<evidence type="ECO:0000256" key="1">
    <source>
        <dbReference type="ARBA" id="ARBA00022737"/>
    </source>
</evidence>
<reference evidence="8" key="1">
    <citation type="journal article" date="2012" name="Nat. Biotechnol.">
        <title>Draft genome sequence of pigeonpea (Cajanus cajan), an orphan legume crop of resource-poor farmers.</title>
        <authorList>
            <person name="Varshney R.K."/>
            <person name="Chen W."/>
            <person name="Li Y."/>
            <person name="Bharti A.K."/>
            <person name="Saxena R.K."/>
            <person name="Schlueter J.A."/>
            <person name="Donoghue M.T."/>
            <person name="Azam S."/>
            <person name="Fan G."/>
            <person name="Whaley A.M."/>
            <person name="Farmer A.D."/>
            <person name="Sheridan J."/>
            <person name="Iwata A."/>
            <person name="Tuteja R."/>
            <person name="Penmetsa R.V."/>
            <person name="Wu W."/>
            <person name="Upadhyaya H.D."/>
            <person name="Yang S.P."/>
            <person name="Shah T."/>
            <person name="Saxena K.B."/>
            <person name="Michael T."/>
            <person name="McCombie W.R."/>
            <person name="Yang B."/>
            <person name="Zhang G."/>
            <person name="Yang H."/>
            <person name="Wang J."/>
            <person name="Spillane C."/>
            <person name="Cook D.R."/>
            <person name="May G.D."/>
            <person name="Xu X."/>
            <person name="Jackson S.A."/>
        </authorList>
    </citation>
    <scope>NUCLEOTIDE SEQUENCE [LARGE SCALE GENOMIC DNA]</scope>
</reference>
<dbReference type="EMBL" id="KQ484530">
    <property type="protein sequence ID" value="KYP34733.1"/>
    <property type="molecule type" value="Genomic_DNA"/>
</dbReference>
<keyword evidence="1" id="KW-0677">Repeat</keyword>
<dbReference type="PANTHER" id="PTHR23155:SF1221">
    <property type="entry name" value="OS11G0481150 PROTEIN"/>
    <property type="match status" value="1"/>
</dbReference>
<protein>
    <submittedName>
        <fullName evidence="8">Disease resistance RPP13-like protein 1</fullName>
    </submittedName>
</protein>
<dbReference type="Gene3D" id="1.10.8.430">
    <property type="entry name" value="Helical domain of apoptotic protease-activating factors"/>
    <property type="match status" value="1"/>
</dbReference>
<dbReference type="Pfam" id="PF18052">
    <property type="entry name" value="Rx_N"/>
    <property type="match status" value="1"/>
</dbReference>
<evidence type="ECO:0000256" key="4">
    <source>
        <dbReference type="SAM" id="SignalP"/>
    </source>
</evidence>
<dbReference type="Pfam" id="PF00931">
    <property type="entry name" value="NB-ARC"/>
    <property type="match status" value="2"/>
</dbReference>
<feature type="domain" description="Disease resistance N-terminal" evidence="6">
    <location>
        <begin position="11"/>
        <end position="98"/>
    </location>
</feature>
<dbReference type="GO" id="GO:0098542">
    <property type="term" value="P:defense response to other organism"/>
    <property type="evidence" value="ECO:0007669"/>
    <property type="project" value="TreeGrafter"/>
</dbReference>
<feature type="signal peptide" evidence="4">
    <location>
        <begin position="1"/>
        <end position="20"/>
    </location>
</feature>
<dbReference type="Pfam" id="PF23559">
    <property type="entry name" value="WHD_DRP"/>
    <property type="match status" value="1"/>
</dbReference>
<keyword evidence="9" id="KW-1185">Reference proteome</keyword>
<evidence type="ECO:0000313" key="9">
    <source>
        <dbReference type="Proteomes" id="UP000075243"/>
    </source>
</evidence>
<keyword evidence="4" id="KW-0732">Signal</keyword>
<accession>A0A151QWV6</accession>
<dbReference type="Gene3D" id="1.20.5.4130">
    <property type="match status" value="1"/>
</dbReference>
<organism evidence="8 9">
    <name type="scientific">Cajanus cajan</name>
    <name type="common">Pigeon pea</name>
    <name type="synonym">Cajanus indicus</name>
    <dbReference type="NCBI Taxonomy" id="3821"/>
    <lineage>
        <taxon>Eukaryota</taxon>
        <taxon>Viridiplantae</taxon>
        <taxon>Streptophyta</taxon>
        <taxon>Embryophyta</taxon>
        <taxon>Tracheophyta</taxon>
        <taxon>Spermatophyta</taxon>
        <taxon>Magnoliopsida</taxon>
        <taxon>eudicotyledons</taxon>
        <taxon>Gunneridae</taxon>
        <taxon>Pentapetalae</taxon>
        <taxon>rosids</taxon>
        <taxon>fabids</taxon>
        <taxon>Fabales</taxon>
        <taxon>Fabaceae</taxon>
        <taxon>Papilionoideae</taxon>
        <taxon>50 kb inversion clade</taxon>
        <taxon>NPAAA clade</taxon>
        <taxon>indigoferoid/millettioid clade</taxon>
        <taxon>Phaseoleae</taxon>
        <taxon>Cajanus</taxon>
    </lineage>
</organism>
<gene>
    <name evidence="8" type="ORF">KK1_044285</name>
</gene>
<proteinExistence type="predicted"/>
<dbReference type="Gramene" id="C.cajan_43729.t">
    <property type="protein sequence ID" value="C.cajan_43729.t"/>
    <property type="gene ID" value="C.cajan_43729"/>
</dbReference>
<evidence type="ECO:0000256" key="2">
    <source>
        <dbReference type="ARBA" id="ARBA00022741"/>
    </source>
</evidence>
<dbReference type="InterPro" id="IPR002182">
    <property type="entry name" value="NB-ARC"/>
</dbReference>
<keyword evidence="2" id="KW-0547">Nucleotide-binding</keyword>
<dbReference type="PANTHER" id="PTHR23155">
    <property type="entry name" value="DISEASE RESISTANCE PROTEIN RP"/>
    <property type="match status" value="1"/>
</dbReference>
<dbReference type="InterPro" id="IPR058922">
    <property type="entry name" value="WHD_DRP"/>
</dbReference>
<evidence type="ECO:0000259" key="6">
    <source>
        <dbReference type="Pfam" id="PF18052"/>
    </source>
</evidence>
<feature type="domain" description="NB-ARC" evidence="5">
    <location>
        <begin position="187"/>
        <end position="242"/>
    </location>
</feature>
<keyword evidence="3" id="KW-0611">Plant defense</keyword>